<evidence type="ECO:0000256" key="1">
    <source>
        <dbReference type="ARBA" id="ARBA00023125"/>
    </source>
</evidence>
<feature type="domain" description="HTH tetR-type" evidence="3">
    <location>
        <begin position="3"/>
        <end position="63"/>
    </location>
</feature>
<evidence type="ECO:0000256" key="2">
    <source>
        <dbReference type="PROSITE-ProRule" id="PRU00335"/>
    </source>
</evidence>
<dbReference type="InterPro" id="IPR036271">
    <property type="entry name" value="Tet_transcr_reg_TetR-rel_C_sf"/>
</dbReference>
<dbReference type="InterPro" id="IPR001647">
    <property type="entry name" value="HTH_TetR"/>
</dbReference>
<dbReference type="Gene3D" id="1.10.357.10">
    <property type="entry name" value="Tetracycline Repressor, domain 2"/>
    <property type="match status" value="1"/>
</dbReference>
<feature type="DNA-binding region" description="H-T-H motif" evidence="2">
    <location>
        <begin position="26"/>
        <end position="45"/>
    </location>
</feature>
<dbReference type="PANTHER" id="PTHR30055">
    <property type="entry name" value="HTH-TYPE TRANSCRIPTIONAL REGULATOR RUTR"/>
    <property type="match status" value="1"/>
</dbReference>
<evidence type="ECO:0000259" key="3">
    <source>
        <dbReference type="PROSITE" id="PS50977"/>
    </source>
</evidence>
<dbReference type="Proteomes" id="UP000320776">
    <property type="component" value="Chromosome"/>
</dbReference>
<keyword evidence="5" id="KW-1185">Reference proteome</keyword>
<dbReference type="GO" id="GO:0000976">
    <property type="term" value="F:transcription cis-regulatory region binding"/>
    <property type="evidence" value="ECO:0007669"/>
    <property type="project" value="TreeGrafter"/>
</dbReference>
<evidence type="ECO:0000313" key="4">
    <source>
        <dbReference type="EMBL" id="QDR81152.1"/>
    </source>
</evidence>
<accession>A0A517DUW5</accession>
<dbReference type="Pfam" id="PF17938">
    <property type="entry name" value="TetR_C_29"/>
    <property type="match status" value="1"/>
</dbReference>
<dbReference type="PANTHER" id="PTHR30055:SF233">
    <property type="entry name" value="REGULATORY PROTEIN TETR"/>
    <property type="match status" value="1"/>
</dbReference>
<dbReference type="InterPro" id="IPR009057">
    <property type="entry name" value="Homeodomain-like_sf"/>
</dbReference>
<dbReference type="KEGG" id="sted:SPTER_25250"/>
<protein>
    <submittedName>
        <fullName evidence="4">Bacterial regulatory protein, tetR family</fullName>
    </submittedName>
</protein>
<evidence type="ECO:0000313" key="5">
    <source>
        <dbReference type="Proteomes" id="UP000320776"/>
    </source>
</evidence>
<dbReference type="RefSeq" id="WP_170233246.1">
    <property type="nucleotide sequence ID" value="NZ_CP036259.1"/>
</dbReference>
<dbReference type="SUPFAM" id="SSF46689">
    <property type="entry name" value="Homeodomain-like"/>
    <property type="match status" value="1"/>
</dbReference>
<dbReference type="EMBL" id="CP036259">
    <property type="protein sequence ID" value="QDR81152.1"/>
    <property type="molecule type" value="Genomic_DNA"/>
</dbReference>
<keyword evidence="1 2" id="KW-0238">DNA-binding</keyword>
<name>A0A517DUW5_9FIRM</name>
<dbReference type="InterPro" id="IPR050109">
    <property type="entry name" value="HTH-type_TetR-like_transc_reg"/>
</dbReference>
<reference evidence="4 5" key="1">
    <citation type="submission" date="2019-02" db="EMBL/GenBank/DDBJ databases">
        <title>Closed genome of Sporomusa termitida DSM 4440.</title>
        <authorList>
            <person name="Poehlein A."/>
            <person name="Daniel R."/>
        </authorList>
    </citation>
    <scope>NUCLEOTIDE SEQUENCE [LARGE SCALE GENOMIC DNA]</scope>
    <source>
        <strain evidence="4 5">DSM 4440</strain>
    </source>
</reference>
<dbReference type="PROSITE" id="PS50977">
    <property type="entry name" value="HTH_TETR_2"/>
    <property type="match status" value="1"/>
</dbReference>
<dbReference type="SUPFAM" id="SSF48498">
    <property type="entry name" value="Tetracyclin repressor-like, C-terminal domain"/>
    <property type="match status" value="1"/>
</dbReference>
<dbReference type="Gene3D" id="1.10.10.60">
    <property type="entry name" value="Homeodomain-like"/>
    <property type="match status" value="1"/>
</dbReference>
<proteinExistence type="predicted"/>
<dbReference type="Pfam" id="PF00440">
    <property type="entry name" value="TetR_N"/>
    <property type="match status" value="1"/>
</dbReference>
<dbReference type="AlphaFoldDB" id="A0A517DUW5"/>
<sequence length="200" mass="22390">MEKDAKEKLIAAGERLFAAKGLAGVSIRQLAKEAGTNSALISYHFGSKEGLYAAILENQFAPIHELLDRVKGIRASATEKIMGYAHNVVIVHQKMPFLTKFLMGELLNPSRFFKPVIHKHIERIYLFITETLREGIAAGEFRSDLDVKTATLALAGIMNFYFITRPINRHFVENDSDQDAQYAVNAIEIFLNGVKNHDGQ</sequence>
<organism evidence="4 5">
    <name type="scientific">Sporomusa termitida</name>
    <dbReference type="NCBI Taxonomy" id="2377"/>
    <lineage>
        <taxon>Bacteria</taxon>
        <taxon>Bacillati</taxon>
        <taxon>Bacillota</taxon>
        <taxon>Negativicutes</taxon>
        <taxon>Selenomonadales</taxon>
        <taxon>Sporomusaceae</taxon>
        <taxon>Sporomusa</taxon>
    </lineage>
</organism>
<dbReference type="PRINTS" id="PR00455">
    <property type="entry name" value="HTHTETR"/>
</dbReference>
<gene>
    <name evidence="4" type="ORF">SPTER_25250</name>
</gene>
<dbReference type="InterPro" id="IPR041474">
    <property type="entry name" value="NicS_C"/>
</dbReference>
<dbReference type="GO" id="GO:0003700">
    <property type="term" value="F:DNA-binding transcription factor activity"/>
    <property type="evidence" value="ECO:0007669"/>
    <property type="project" value="TreeGrafter"/>
</dbReference>